<dbReference type="RefSeq" id="WP_244760210.1">
    <property type="nucleotide sequence ID" value="NZ_JALJCJ010000002.1"/>
</dbReference>
<name>A0ABT8XFK4_9HYPH</name>
<gene>
    <name evidence="1" type="ORF">GB928_015105</name>
</gene>
<sequence>MEAGRIILLNGTSSSGKSTLARVLRTALPEPFCYYASDQLADAGFRTIKRDARRHGLERARFFDGFHRSILSFAEAGNDLLVEHIVEEESWARSLQQLLAPLDVFWIGVHAPMAELERRELQRGDRSPGEAVFHLKTHDYCTYDLTVDTSEPEDVVVEKIVTAWRGRTRRAFKA</sequence>
<evidence type="ECO:0000313" key="2">
    <source>
        <dbReference type="Proteomes" id="UP001177080"/>
    </source>
</evidence>
<comment type="caution">
    <text evidence="1">The sequence shown here is derived from an EMBL/GenBank/DDBJ whole genome shotgun (WGS) entry which is preliminary data.</text>
</comment>
<proteinExistence type="predicted"/>
<reference evidence="1" key="1">
    <citation type="submission" date="2022-04" db="EMBL/GenBank/DDBJ databases">
        <title>Shinella lacus sp. nov., a novel member of the genus Shinella from water.</title>
        <authorList>
            <person name="Deng Y."/>
        </authorList>
    </citation>
    <scope>NUCLEOTIDE SEQUENCE</scope>
    <source>
        <strain evidence="1">JCM 31239</strain>
    </source>
</reference>
<dbReference type="Proteomes" id="UP001177080">
    <property type="component" value="Unassembled WGS sequence"/>
</dbReference>
<accession>A0ABT8XFK4</accession>
<protein>
    <submittedName>
        <fullName evidence="1">Chloramphenicol phosphotransferase CPT family protein</fullName>
    </submittedName>
</protein>
<dbReference type="PIRSF" id="PIRSF007531">
    <property type="entry name" value="CPT"/>
    <property type="match status" value="1"/>
</dbReference>
<dbReference type="InterPro" id="IPR012853">
    <property type="entry name" value="CPT"/>
</dbReference>
<organism evidence="1 2">
    <name type="scientific">Shinella curvata</name>
    <dbReference type="NCBI Taxonomy" id="1817964"/>
    <lineage>
        <taxon>Bacteria</taxon>
        <taxon>Pseudomonadati</taxon>
        <taxon>Pseudomonadota</taxon>
        <taxon>Alphaproteobacteria</taxon>
        <taxon>Hyphomicrobiales</taxon>
        <taxon>Rhizobiaceae</taxon>
        <taxon>Shinella</taxon>
    </lineage>
</organism>
<dbReference type="Gene3D" id="3.40.50.300">
    <property type="entry name" value="P-loop containing nucleotide triphosphate hydrolases"/>
    <property type="match status" value="1"/>
</dbReference>
<evidence type="ECO:0000313" key="1">
    <source>
        <dbReference type="EMBL" id="MDO6122520.1"/>
    </source>
</evidence>
<dbReference type="InterPro" id="IPR027417">
    <property type="entry name" value="P-loop_NTPase"/>
</dbReference>
<dbReference type="SUPFAM" id="SSF52540">
    <property type="entry name" value="P-loop containing nucleoside triphosphate hydrolases"/>
    <property type="match status" value="1"/>
</dbReference>
<keyword evidence="2" id="KW-1185">Reference proteome</keyword>
<dbReference type="EMBL" id="WHSC02000006">
    <property type="protein sequence ID" value="MDO6122520.1"/>
    <property type="molecule type" value="Genomic_DNA"/>
</dbReference>
<dbReference type="Pfam" id="PF07931">
    <property type="entry name" value="CPT"/>
    <property type="match status" value="1"/>
</dbReference>